<proteinExistence type="inferred from homology"/>
<evidence type="ECO:0000256" key="4">
    <source>
        <dbReference type="RuleBase" id="RU003978"/>
    </source>
</evidence>
<dbReference type="GO" id="GO:0002181">
    <property type="term" value="P:cytoplasmic translation"/>
    <property type="evidence" value="ECO:0007669"/>
    <property type="project" value="UniProtKB-ARBA"/>
</dbReference>
<dbReference type="InterPro" id="IPR036769">
    <property type="entry name" value="Ribosomal_uL11_C_sf"/>
</dbReference>
<feature type="compositionally biased region" description="Low complexity" evidence="5">
    <location>
        <begin position="844"/>
        <end position="853"/>
    </location>
</feature>
<evidence type="ECO:0000256" key="3">
    <source>
        <dbReference type="ARBA" id="ARBA00023274"/>
    </source>
</evidence>
<evidence type="ECO:0000259" key="7">
    <source>
        <dbReference type="Pfam" id="PF00298"/>
    </source>
</evidence>
<dbReference type="HAMAP" id="MF_00736">
    <property type="entry name" value="Ribosomal_uL11"/>
    <property type="match status" value="1"/>
</dbReference>
<evidence type="ECO:0000313" key="9">
    <source>
        <dbReference type="EMBL" id="TPX42871.1"/>
    </source>
</evidence>
<dbReference type="PANTHER" id="PTHR16189:SF3">
    <property type="entry name" value="AMINO ACID TRANSPORTER TRANSMEMBRANE DOMAIN-CONTAINING PROTEIN"/>
    <property type="match status" value="1"/>
</dbReference>
<feature type="compositionally biased region" description="Basic and acidic residues" evidence="5">
    <location>
        <begin position="11"/>
        <end position="21"/>
    </location>
</feature>
<dbReference type="GO" id="GO:1990904">
    <property type="term" value="C:ribonucleoprotein complex"/>
    <property type="evidence" value="ECO:0007669"/>
    <property type="project" value="UniProtKB-KW"/>
</dbReference>
<keyword evidence="3 4" id="KW-0687">Ribonucleoprotein</keyword>
<dbReference type="PROSITE" id="PS00359">
    <property type="entry name" value="RIBOSOMAL_L11"/>
    <property type="match status" value="1"/>
</dbReference>
<protein>
    <recommendedName>
        <fullName evidence="11">Ribosomal protein L11 C-terminal domain-containing protein</fullName>
    </recommendedName>
</protein>
<dbReference type="FunFam" id="3.30.1550.10:FF:000002">
    <property type="entry name" value="60S ribosomal protein L12"/>
    <property type="match status" value="1"/>
</dbReference>
<feature type="transmembrane region" description="Helical" evidence="6">
    <location>
        <begin position="806"/>
        <end position="825"/>
    </location>
</feature>
<dbReference type="InterPro" id="IPR020785">
    <property type="entry name" value="Ribosomal_uL11_CS"/>
</dbReference>
<dbReference type="Proteomes" id="UP000317494">
    <property type="component" value="Unassembled WGS sequence"/>
</dbReference>
<feature type="transmembrane region" description="Helical" evidence="6">
    <location>
        <begin position="302"/>
        <end position="325"/>
    </location>
</feature>
<dbReference type="InterPro" id="IPR020784">
    <property type="entry name" value="Ribosomal_uL11_N"/>
</dbReference>
<dbReference type="GO" id="GO:0003735">
    <property type="term" value="F:structural constituent of ribosome"/>
    <property type="evidence" value="ECO:0007669"/>
    <property type="project" value="InterPro"/>
</dbReference>
<evidence type="ECO:0000256" key="2">
    <source>
        <dbReference type="ARBA" id="ARBA00022980"/>
    </source>
</evidence>
<dbReference type="Gene3D" id="1.10.10.250">
    <property type="entry name" value="Ribosomal protein L11, C-terminal domain"/>
    <property type="match status" value="1"/>
</dbReference>
<gene>
    <name evidence="9" type="ORF">SeMB42_g04965</name>
</gene>
<dbReference type="EMBL" id="QEAN01000218">
    <property type="protein sequence ID" value="TPX42871.1"/>
    <property type="molecule type" value="Genomic_DNA"/>
</dbReference>
<feature type="transmembrane region" description="Helical" evidence="6">
    <location>
        <begin position="425"/>
        <end position="445"/>
    </location>
</feature>
<keyword evidence="10" id="KW-1185">Reference proteome</keyword>
<feature type="transmembrane region" description="Helical" evidence="6">
    <location>
        <begin position="332"/>
        <end position="353"/>
    </location>
</feature>
<feature type="compositionally biased region" description="Polar residues" evidence="5">
    <location>
        <begin position="735"/>
        <end position="750"/>
    </location>
</feature>
<dbReference type="InterPro" id="IPR020783">
    <property type="entry name" value="Ribosomal_uL11_C"/>
</dbReference>
<evidence type="ECO:0000256" key="6">
    <source>
        <dbReference type="SAM" id="Phobius"/>
    </source>
</evidence>
<dbReference type="STRING" id="286115.A0A507CUZ7"/>
<keyword evidence="2 4" id="KW-0689">Ribosomal protein</keyword>
<dbReference type="VEuPathDB" id="FungiDB:SeMB42_g04965"/>
<dbReference type="Gene3D" id="3.30.1550.10">
    <property type="entry name" value="Ribosomal protein L11/L12, N-terminal domain"/>
    <property type="match status" value="1"/>
</dbReference>
<accession>A0A507CUZ7</accession>
<feature type="transmembrane region" description="Helical" evidence="6">
    <location>
        <begin position="457"/>
        <end position="478"/>
    </location>
</feature>
<dbReference type="SUPFAM" id="SSF46906">
    <property type="entry name" value="Ribosomal protein L11, C-terminal domain"/>
    <property type="match status" value="1"/>
</dbReference>
<feature type="transmembrane region" description="Helical" evidence="6">
    <location>
        <begin position="159"/>
        <end position="184"/>
    </location>
</feature>
<feature type="transmembrane region" description="Helical" evidence="6">
    <location>
        <begin position="274"/>
        <end position="296"/>
    </location>
</feature>
<comment type="caution">
    <text evidence="9">The sequence shown here is derived from an EMBL/GenBank/DDBJ whole genome shotgun (WGS) entry which is preliminary data.</text>
</comment>
<evidence type="ECO:0000256" key="1">
    <source>
        <dbReference type="ARBA" id="ARBA00010537"/>
    </source>
</evidence>
<dbReference type="SMART" id="SM00649">
    <property type="entry name" value="RL11"/>
    <property type="match status" value="1"/>
</dbReference>
<keyword evidence="6" id="KW-0812">Transmembrane</keyword>
<dbReference type="Pfam" id="PF03946">
    <property type="entry name" value="Ribosomal_L11_N"/>
    <property type="match status" value="1"/>
</dbReference>
<name>A0A507CUZ7_9FUNG</name>
<dbReference type="InterPro" id="IPR000911">
    <property type="entry name" value="Ribosomal_uL11"/>
</dbReference>
<comment type="similarity">
    <text evidence="1 4">Belongs to the universal ribosomal protein uL11 family.</text>
</comment>
<dbReference type="PANTHER" id="PTHR16189">
    <property type="entry name" value="TRANSMEMBRANE PROTEIN 104-RELATED"/>
    <property type="match status" value="1"/>
</dbReference>
<evidence type="ECO:0000313" key="10">
    <source>
        <dbReference type="Proteomes" id="UP000317494"/>
    </source>
</evidence>
<feature type="transmembrane region" description="Helical" evidence="6">
    <location>
        <begin position="131"/>
        <end position="153"/>
    </location>
</feature>
<dbReference type="Gene3D" id="1.20.1740.10">
    <property type="entry name" value="Amino acid/polyamine transporter I"/>
    <property type="match status" value="1"/>
</dbReference>
<reference evidence="9 10" key="1">
    <citation type="journal article" date="2019" name="Sci. Rep.">
        <title>Comparative genomics of chytrid fungi reveal insights into the obligate biotrophic and pathogenic lifestyle of Synchytrium endobioticum.</title>
        <authorList>
            <person name="van de Vossenberg B.T.L.H."/>
            <person name="Warris S."/>
            <person name="Nguyen H.D.T."/>
            <person name="van Gent-Pelzer M.P.E."/>
            <person name="Joly D.L."/>
            <person name="van de Geest H.C."/>
            <person name="Bonants P.J.M."/>
            <person name="Smith D.S."/>
            <person name="Levesque C.A."/>
            <person name="van der Lee T.A.J."/>
        </authorList>
    </citation>
    <scope>NUCLEOTIDE SEQUENCE [LARGE SCALE GENOMIC DNA]</scope>
    <source>
        <strain evidence="9 10">MB42</strain>
    </source>
</reference>
<dbReference type="GO" id="GO:0000027">
    <property type="term" value="P:ribosomal large subunit assembly"/>
    <property type="evidence" value="ECO:0007669"/>
    <property type="project" value="UniProtKB-ARBA"/>
</dbReference>
<dbReference type="AlphaFoldDB" id="A0A507CUZ7"/>
<organism evidence="9 10">
    <name type="scientific">Synchytrium endobioticum</name>
    <dbReference type="NCBI Taxonomy" id="286115"/>
    <lineage>
        <taxon>Eukaryota</taxon>
        <taxon>Fungi</taxon>
        <taxon>Fungi incertae sedis</taxon>
        <taxon>Chytridiomycota</taxon>
        <taxon>Chytridiomycota incertae sedis</taxon>
        <taxon>Chytridiomycetes</taxon>
        <taxon>Synchytriales</taxon>
        <taxon>Synchytriaceae</taxon>
        <taxon>Synchytrium</taxon>
    </lineage>
</organism>
<evidence type="ECO:0008006" key="11">
    <source>
        <dbReference type="Google" id="ProtNLM"/>
    </source>
</evidence>
<evidence type="ECO:0000256" key="5">
    <source>
        <dbReference type="SAM" id="MobiDB-lite"/>
    </source>
</evidence>
<feature type="domain" description="Large ribosomal subunit protein uL11 N-terminal" evidence="8">
    <location>
        <begin position="876"/>
        <end position="930"/>
    </location>
</feature>
<sequence length="1026" mass="111568">MAEPLLAPTPTERRARPDHDGTCPVVGGRRCTLAAILTHSAPGFTFGNSLHLLQIEPLYPSKLSRILSLSVIFIATILTIVITLLSHQNTVTASAQRNRYERKQQQYTQKNAAKRKWKLPKLRDGKKINSVGSVSLLVSSITGPGLVFVTVLYQQAGLVVPTLCFILVAIITSLTSLFLAEAVANFPRNERLERDVELSTLVRHFFGRRWEFCMQVVLYLSMQSLNISSIIISAQTLDQFLVTLAGQSCGVALSSPGGWYCVNTNSQANSPFENTYMLFTSGYLILIGMIIPLAMLRLADNIIVQLISMIVLKFIVLVWIISFLVRGPNTSLVPLFGNNFSNVAGTMVLNFAYVTTLPSWLGEKHADVSVPRTIWMSVGSSTSSDPQSSILMRLTTFIFPIVVLITSIPIYCIVIRYNLRQSGAVGPWTALLLAVLVPFLVVIPFQTGSFLNTFCNWSSLFFTSVANFIAPLLIYICLPYTTAYIQRTDFVALPYMHPVPQDISNGGPAVIDATDASPTVHNAIPTLTSALPSAIIPPAIDNSRGGLHHDHKTPSAYQEIMERHHLIDKPDASGNSYFASSVKSFRSPSSFWSFSEKPRLVLTRADALTAQEKLSPGFISIPSTHSAEVAPEDILTPQSAVTALTTSSLAPPQRSHTRSFASIKAGPVRGNPYAASFMSDSQAYSPLPRRPSLEAEAFEFEKGVLSWPYISMDALSVRRNSRSVASSKSGPVSAHSHNNIGMDTNNNTLGSFGPPSHPGREGFDFDSDDGEDSPPPFGQNQDGEGGETKAAAFRALPERFRRYSKLISGASLVISIILVVGTILYDIVDALLGREVFYAPPPSSDNHPSHPSSLHTKSCARMPPKADPNEIKTVVLRTTGGEIAGGSALAPKIGPLGLSPKKVGEDIAKATQDYKGLRITVKLIIQNRQAAIEVVPSASSLIIKALKEPPRDRKKEKNIKHNGNLGFNEVLEIARKMRNKSMAKEMRGTVREILGTCFSVGCTVDGQSPQDVSEKVASGEIDVPAK</sequence>
<dbReference type="SUPFAM" id="SSF54747">
    <property type="entry name" value="Ribosomal L11/L12e N-terminal domain"/>
    <property type="match status" value="1"/>
</dbReference>
<feature type="transmembrane region" description="Helical" evidence="6">
    <location>
        <begin position="66"/>
        <end position="85"/>
    </location>
</feature>
<dbReference type="Pfam" id="PF00298">
    <property type="entry name" value="Ribosomal_L11"/>
    <property type="match status" value="1"/>
</dbReference>
<dbReference type="FunFam" id="1.10.10.250:FF:000002">
    <property type="entry name" value="60S ribosomal protein L12"/>
    <property type="match status" value="1"/>
</dbReference>
<feature type="region of interest" description="Disordered" evidence="5">
    <location>
        <begin position="1"/>
        <end position="21"/>
    </location>
</feature>
<feature type="region of interest" description="Disordered" evidence="5">
    <location>
        <begin position="724"/>
        <end position="787"/>
    </location>
</feature>
<feature type="domain" description="Large ribosomal subunit protein uL11 C-terminal" evidence="7">
    <location>
        <begin position="935"/>
        <end position="1004"/>
    </location>
</feature>
<keyword evidence="6" id="KW-1133">Transmembrane helix</keyword>
<dbReference type="CDD" id="cd00349">
    <property type="entry name" value="Ribosomal_L11"/>
    <property type="match status" value="1"/>
</dbReference>
<dbReference type="GO" id="GO:0005840">
    <property type="term" value="C:ribosome"/>
    <property type="evidence" value="ECO:0007669"/>
    <property type="project" value="UniProtKB-KW"/>
</dbReference>
<evidence type="ECO:0000259" key="8">
    <source>
        <dbReference type="Pfam" id="PF03946"/>
    </source>
</evidence>
<feature type="region of interest" description="Disordered" evidence="5">
    <location>
        <begin position="1007"/>
        <end position="1026"/>
    </location>
</feature>
<feature type="region of interest" description="Disordered" evidence="5">
    <location>
        <begin position="841"/>
        <end position="867"/>
    </location>
</feature>
<dbReference type="InterPro" id="IPR036796">
    <property type="entry name" value="Ribosomal_uL11_N_sf"/>
</dbReference>
<keyword evidence="6" id="KW-0472">Membrane</keyword>
<feature type="transmembrane region" description="Helical" evidence="6">
    <location>
        <begin position="390"/>
        <end position="413"/>
    </location>
</feature>